<keyword evidence="2" id="KW-1185">Reference proteome</keyword>
<reference evidence="2" key="1">
    <citation type="submission" date="2018-11" db="EMBL/GenBank/DDBJ databases">
        <title>Proposal to divide the Flavobacteriaceae and reorganize its genera based on Amino Acid Identity values calculated from whole genome sequences.</title>
        <authorList>
            <person name="Nicholson A.C."/>
            <person name="Gulvik C.A."/>
            <person name="Whitney A.M."/>
            <person name="Humrighouse B.W."/>
            <person name="Bell M."/>
            <person name="Holmes B."/>
            <person name="Steigerwalt A.B."/>
            <person name="Villarma A."/>
            <person name="Sheth M."/>
            <person name="Batra D."/>
            <person name="Pryor J."/>
            <person name="Bernardet J.-F."/>
            <person name="Hugo C."/>
            <person name="Kampfer P."/>
            <person name="Newman J.D."/>
            <person name="McQuiston J.R."/>
        </authorList>
    </citation>
    <scope>NUCLEOTIDE SEQUENCE [LARGE SCALE GENOMIC DNA]</scope>
    <source>
        <strain evidence="2">F5649</strain>
    </source>
</reference>
<dbReference type="EMBL" id="CP034161">
    <property type="protein sequence ID" value="AZI41121.1"/>
    <property type="molecule type" value="Genomic_DNA"/>
</dbReference>
<proteinExistence type="predicted"/>
<dbReference type="AlphaFoldDB" id="A0A3G8YIA5"/>
<sequence>MPRQKGLFKIEGSIDGVTFYRNAEGHFVRMAGGVSKSRIMNDSAFARTRENISEFGNNAKAAKLLRDAMGALVKNAKDSRTSNRLMQLFNKVKNLDTVSPRGQRKISIALEDPVAKNFLQKFDFNKRAQLSNVLRRTFDLDPSAGTFAINAFVPAQDLLKPDGATHATVIYAALGLDFDTAESDLVQALPVNFALDNVPQELSLSLDLPDTLPSVFQLLLIEFFQEVNTVQYPLNNGTFNVLNILNVS</sequence>
<dbReference type="OrthoDB" id="645138at2"/>
<gene>
    <name evidence="1" type="ORF">EIB74_14685</name>
</gene>
<accession>A0A3G8YIA5</accession>
<organism evidence="1 2">
    <name type="scientific">Epilithonimonas vandammei</name>
    <dbReference type="NCBI Taxonomy" id="2487072"/>
    <lineage>
        <taxon>Bacteria</taxon>
        <taxon>Pseudomonadati</taxon>
        <taxon>Bacteroidota</taxon>
        <taxon>Flavobacteriia</taxon>
        <taxon>Flavobacteriales</taxon>
        <taxon>Weeksellaceae</taxon>
        <taxon>Chryseobacterium group</taxon>
        <taxon>Epilithonimonas</taxon>
    </lineage>
</organism>
<dbReference type="Proteomes" id="UP000281810">
    <property type="component" value="Chromosome"/>
</dbReference>
<protein>
    <submittedName>
        <fullName evidence="1">Uncharacterized protein</fullName>
    </submittedName>
</protein>
<dbReference type="RefSeq" id="WP_124803976.1">
    <property type="nucleotide sequence ID" value="NZ_CP034161.1"/>
</dbReference>
<evidence type="ECO:0000313" key="2">
    <source>
        <dbReference type="Proteomes" id="UP000281810"/>
    </source>
</evidence>
<evidence type="ECO:0000313" key="1">
    <source>
        <dbReference type="EMBL" id="AZI41121.1"/>
    </source>
</evidence>
<name>A0A3G8YIA5_9FLAO</name>